<feature type="non-terminal residue" evidence="2">
    <location>
        <position position="171"/>
    </location>
</feature>
<evidence type="ECO:0000313" key="2">
    <source>
        <dbReference type="EMBL" id="JAT85537.1"/>
    </source>
</evidence>
<dbReference type="EMBL" id="GDQN01005517">
    <property type="protein sequence ID" value="JAT85537.1"/>
    <property type="molecule type" value="Transcribed_RNA"/>
</dbReference>
<feature type="compositionally biased region" description="Acidic residues" evidence="1">
    <location>
        <begin position="44"/>
        <end position="58"/>
    </location>
</feature>
<feature type="region of interest" description="Disordered" evidence="1">
    <location>
        <begin position="117"/>
        <end position="171"/>
    </location>
</feature>
<dbReference type="AlphaFoldDB" id="A0A1E1WF34"/>
<evidence type="ECO:0000256" key="1">
    <source>
        <dbReference type="SAM" id="MobiDB-lite"/>
    </source>
</evidence>
<proteinExistence type="predicted"/>
<feature type="compositionally biased region" description="Polar residues" evidence="1">
    <location>
        <begin position="136"/>
        <end position="147"/>
    </location>
</feature>
<gene>
    <name evidence="2" type="ORF">g.6429</name>
</gene>
<feature type="compositionally biased region" description="Basic residues" evidence="1">
    <location>
        <begin position="62"/>
        <end position="72"/>
    </location>
</feature>
<name>A0A1E1WF34_PECGO</name>
<organism evidence="2">
    <name type="scientific">Pectinophora gossypiella</name>
    <name type="common">Cotton pink bollworm</name>
    <name type="synonym">Depressaria gossypiella</name>
    <dbReference type="NCBI Taxonomy" id="13191"/>
    <lineage>
        <taxon>Eukaryota</taxon>
        <taxon>Metazoa</taxon>
        <taxon>Ecdysozoa</taxon>
        <taxon>Arthropoda</taxon>
        <taxon>Hexapoda</taxon>
        <taxon>Insecta</taxon>
        <taxon>Pterygota</taxon>
        <taxon>Neoptera</taxon>
        <taxon>Endopterygota</taxon>
        <taxon>Lepidoptera</taxon>
        <taxon>Glossata</taxon>
        <taxon>Ditrysia</taxon>
        <taxon>Gelechioidea</taxon>
        <taxon>Gelechiidae</taxon>
        <taxon>Apatetrinae</taxon>
        <taxon>Pectinophora</taxon>
    </lineage>
</organism>
<feature type="region of interest" description="Disordered" evidence="1">
    <location>
        <begin position="12"/>
        <end position="76"/>
    </location>
</feature>
<accession>A0A1E1WF34</accession>
<reference evidence="2" key="1">
    <citation type="submission" date="2015-09" db="EMBL/GenBank/DDBJ databases">
        <title>De novo assembly of Pectinophora gossypiella (Pink Bollworm) gut transcriptome.</title>
        <authorList>
            <person name="Tassone E.E."/>
        </authorList>
    </citation>
    <scope>NUCLEOTIDE SEQUENCE</scope>
</reference>
<protein>
    <submittedName>
        <fullName evidence="2">Uncharacterized protein</fullName>
    </submittedName>
</protein>
<dbReference type="OrthoDB" id="300780at2759"/>
<sequence length="171" mass="19149">MPTTRKKVIKTVYKDEDNSDAENAAGDFSDSGSEAEIPEHSSSEEDEEDEHSSAEEFDEKSKKRQPQAKKVRKQEFAKQLISKINRQSYAADEELDVAPTLFSVKDLTETDKLLPTVLNLSESDSSEDESPKAPSKKQTPATITSMRHQSDSENESSLEYKDVCSQNVQDN</sequence>